<evidence type="ECO:0000313" key="2">
    <source>
        <dbReference type="Proteomes" id="UP001163105"/>
    </source>
</evidence>
<comment type="caution">
    <text evidence="1">The sequence shown here is derived from an EMBL/GenBank/DDBJ whole genome shotgun (WGS) entry which is preliminary data.</text>
</comment>
<dbReference type="Proteomes" id="UP001163105">
    <property type="component" value="Unassembled WGS sequence"/>
</dbReference>
<accession>A0AB34FK97</accession>
<dbReference type="EMBL" id="JAQHRD010000007">
    <property type="protein sequence ID" value="KAJ6439129.1"/>
    <property type="molecule type" value="Genomic_DNA"/>
</dbReference>
<reference evidence="1" key="1">
    <citation type="submission" date="2023-01" db="EMBL/GenBank/DDBJ databases">
        <title>The growth and conidiation of Purpureocillium lavendulum are regulated by nitrogen source and histone H3K14 acetylation.</title>
        <authorList>
            <person name="Tang P."/>
            <person name="Han J."/>
            <person name="Zhang C."/>
            <person name="Tang P."/>
            <person name="Qi F."/>
            <person name="Zhang K."/>
            <person name="Liang L."/>
        </authorList>
    </citation>
    <scope>NUCLEOTIDE SEQUENCE</scope>
    <source>
        <strain evidence="1">YMF1.00683</strain>
    </source>
</reference>
<name>A0AB34FK97_9HYPO</name>
<evidence type="ECO:0000313" key="1">
    <source>
        <dbReference type="EMBL" id="KAJ6439129.1"/>
    </source>
</evidence>
<protein>
    <submittedName>
        <fullName evidence="1">Uncharacterized protein</fullName>
    </submittedName>
</protein>
<proteinExistence type="predicted"/>
<sequence>MYLVLVTAEFGRRRIAAEAVGSLSELRNQTIDLLFPGTMSMRSVDATPAELEEMKVKRRRAMYYRLRLGKRLLELVRRFGYGTLVYPGFGCGDINDVNNNQIAALITHMEDCHPKLKEELNNLSHVVAVIVQWGAPPEQLAIEMIPYKSLDQHQDRSFNDLFAFPARPEYAFSWIEPGFAANIPSWRRNSSESPLGVDFGVEIRQLPPPPYSAPPLMGYDGNDVRGAGVIE</sequence>
<keyword evidence="2" id="KW-1185">Reference proteome</keyword>
<gene>
    <name evidence="1" type="ORF">O9K51_08537</name>
</gene>
<organism evidence="1 2">
    <name type="scientific">Purpureocillium lavendulum</name>
    <dbReference type="NCBI Taxonomy" id="1247861"/>
    <lineage>
        <taxon>Eukaryota</taxon>
        <taxon>Fungi</taxon>
        <taxon>Dikarya</taxon>
        <taxon>Ascomycota</taxon>
        <taxon>Pezizomycotina</taxon>
        <taxon>Sordariomycetes</taxon>
        <taxon>Hypocreomycetidae</taxon>
        <taxon>Hypocreales</taxon>
        <taxon>Ophiocordycipitaceae</taxon>
        <taxon>Purpureocillium</taxon>
    </lineage>
</organism>
<dbReference type="AlphaFoldDB" id="A0AB34FK97"/>